<proteinExistence type="predicted"/>
<protein>
    <recommendedName>
        <fullName evidence="2">CxC6 like cysteine cluster associated with KDZ domain-containing protein</fullName>
    </recommendedName>
</protein>
<feature type="domain" description="CxC6 like cysteine cluster associated with KDZ" evidence="2">
    <location>
        <begin position="3"/>
        <end position="38"/>
    </location>
</feature>
<evidence type="ECO:0000256" key="1">
    <source>
        <dbReference type="SAM" id="MobiDB-lite"/>
    </source>
</evidence>
<dbReference type="EMBL" id="JADNYJ010000222">
    <property type="protein sequence ID" value="KAF8874106.1"/>
    <property type="molecule type" value="Genomic_DNA"/>
</dbReference>
<dbReference type="Pfam" id="PF18721">
    <property type="entry name" value="CxC6"/>
    <property type="match status" value="1"/>
</dbReference>
<dbReference type="AlphaFoldDB" id="A0A9P5NBQ7"/>
<keyword evidence="4" id="KW-1185">Reference proteome</keyword>
<evidence type="ECO:0000313" key="4">
    <source>
        <dbReference type="Proteomes" id="UP000724874"/>
    </source>
</evidence>
<dbReference type="InterPro" id="IPR040898">
    <property type="entry name" value="CxC6"/>
</dbReference>
<organism evidence="3 4">
    <name type="scientific">Gymnopilus junonius</name>
    <name type="common">Spectacular rustgill mushroom</name>
    <name type="synonym">Gymnopilus spectabilis subsp. junonius</name>
    <dbReference type="NCBI Taxonomy" id="109634"/>
    <lineage>
        <taxon>Eukaryota</taxon>
        <taxon>Fungi</taxon>
        <taxon>Dikarya</taxon>
        <taxon>Basidiomycota</taxon>
        <taxon>Agaricomycotina</taxon>
        <taxon>Agaricomycetes</taxon>
        <taxon>Agaricomycetidae</taxon>
        <taxon>Agaricales</taxon>
        <taxon>Agaricineae</taxon>
        <taxon>Hymenogastraceae</taxon>
        <taxon>Gymnopilus</taxon>
    </lineage>
</organism>
<evidence type="ECO:0000259" key="2">
    <source>
        <dbReference type="Pfam" id="PF18721"/>
    </source>
</evidence>
<sequence length="217" mass="24258">MVVLDGIVMGPTHCAYDNCHNDLSNSQGGSLCDQHHLLLVLNRTSVCQDHQTDWNIFRKYSCHNVHDPLLPPNYFSPAHYYCVETICAPCGIVIAWTKFACSESTTNILNFLASVLATAVTNGSWGDIEAHIPLQDYLCQTYCNPAPANNVAQTCLLPNGMTPGNFNWFIPCYAVLSTLNTQLENRRRNQLRKTEDDDIGIDEKTETEEEAEESDVD</sequence>
<dbReference type="Proteomes" id="UP000724874">
    <property type="component" value="Unassembled WGS sequence"/>
</dbReference>
<evidence type="ECO:0000313" key="3">
    <source>
        <dbReference type="EMBL" id="KAF8874106.1"/>
    </source>
</evidence>
<dbReference type="OrthoDB" id="2527272at2759"/>
<reference evidence="3" key="1">
    <citation type="submission" date="2020-11" db="EMBL/GenBank/DDBJ databases">
        <authorList>
            <consortium name="DOE Joint Genome Institute"/>
            <person name="Ahrendt S."/>
            <person name="Riley R."/>
            <person name="Andreopoulos W."/>
            <person name="LaButti K."/>
            <person name="Pangilinan J."/>
            <person name="Ruiz-duenas F.J."/>
            <person name="Barrasa J.M."/>
            <person name="Sanchez-Garcia M."/>
            <person name="Camarero S."/>
            <person name="Miyauchi S."/>
            <person name="Serrano A."/>
            <person name="Linde D."/>
            <person name="Babiker R."/>
            <person name="Drula E."/>
            <person name="Ayuso-Fernandez I."/>
            <person name="Pacheco R."/>
            <person name="Padilla G."/>
            <person name="Ferreira P."/>
            <person name="Barriuso J."/>
            <person name="Kellner H."/>
            <person name="Castanera R."/>
            <person name="Alfaro M."/>
            <person name="Ramirez L."/>
            <person name="Pisabarro A.G."/>
            <person name="Kuo A."/>
            <person name="Tritt A."/>
            <person name="Lipzen A."/>
            <person name="He G."/>
            <person name="Yan M."/>
            <person name="Ng V."/>
            <person name="Cullen D."/>
            <person name="Martin F."/>
            <person name="Rosso M.-N."/>
            <person name="Henrissat B."/>
            <person name="Hibbett D."/>
            <person name="Martinez A.T."/>
            <person name="Grigoriev I.V."/>
        </authorList>
    </citation>
    <scope>NUCLEOTIDE SEQUENCE</scope>
    <source>
        <strain evidence="3">AH 44721</strain>
    </source>
</reference>
<comment type="caution">
    <text evidence="3">The sequence shown here is derived from an EMBL/GenBank/DDBJ whole genome shotgun (WGS) entry which is preliminary data.</text>
</comment>
<accession>A0A9P5NBQ7</accession>
<name>A0A9P5NBQ7_GYMJU</name>
<feature type="region of interest" description="Disordered" evidence="1">
    <location>
        <begin position="189"/>
        <end position="217"/>
    </location>
</feature>
<feature type="compositionally biased region" description="Acidic residues" evidence="1">
    <location>
        <begin position="196"/>
        <end position="217"/>
    </location>
</feature>
<gene>
    <name evidence="3" type="ORF">CPB84DRAFT_1817930</name>
</gene>